<dbReference type="RefSeq" id="WP_054533482.1">
    <property type="nucleotide sequence ID" value="NZ_LGKP01000011.1"/>
</dbReference>
<evidence type="ECO:0000313" key="4">
    <source>
        <dbReference type="Proteomes" id="UP000050277"/>
    </source>
</evidence>
<feature type="transmembrane region" description="Helical" evidence="2">
    <location>
        <begin position="70"/>
        <end position="87"/>
    </location>
</feature>
<sequence>MADYYVPNASETHTSFACPEGGSKKQHMTPLLNSGIHMFRFFVQCLECDHEYTYKKPLPNLNRQLSKDPVAWLMLLAMVFVFGFMLFG</sequence>
<dbReference type="AlphaFoldDB" id="A0A0P6YZD7"/>
<comment type="caution">
    <text evidence="3">The sequence shown here is derived from an EMBL/GenBank/DDBJ whole genome shotgun (WGS) entry which is preliminary data.</text>
</comment>
<keyword evidence="4" id="KW-1185">Reference proteome</keyword>
<protein>
    <submittedName>
        <fullName evidence="3">Uncharacterized protein</fullName>
    </submittedName>
</protein>
<organism evidence="3 4">
    <name type="scientific">Herpetosiphon geysericola</name>
    <dbReference type="NCBI Taxonomy" id="70996"/>
    <lineage>
        <taxon>Bacteria</taxon>
        <taxon>Bacillati</taxon>
        <taxon>Chloroflexota</taxon>
        <taxon>Chloroflexia</taxon>
        <taxon>Herpetosiphonales</taxon>
        <taxon>Herpetosiphonaceae</taxon>
        <taxon>Herpetosiphon</taxon>
    </lineage>
</organism>
<reference evidence="3 4" key="1">
    <citation type="submission" date="2015-07" db="EMBL/GenBank/DDBJ databases">
        <title>Whole genome sequence of Herpetosiphon geysericola DSM 7119.</title>
        <authorList>
            <person name="Hemp J."/>
            <person name="Ward L.M."/>
            <person name="Pace L.A."/>
            <person name="Fischer W.W."/>
        </authorList>
    </citation>
    <scope>NUCLEOTIDE SEQUENCE [LARGE SCALE GENOMIC DNA]</scope>
    <source>
        <strain evidence="3 4">DSM 7119</strain>
    </source>
</reference>
<dbReference type="EMBL" id="LGKP01000011">
    <property type="protein sequence ID" value="KPL90589.1"/>
    <property type="molecule type" value="Genomic_DNA"/>
</dbReference>
<evidence type="ECO:0000256" key="2">
    <source>
        <dbReference type="SAM" id="Phobius"/>
    </source>
</evidence>
<accession>A0A0P6YZD7</accession>
<name>A0A0P6YZD7_9CHLR</name>
<gene>
    <name evidence="3" type="ORF">SE18_05795</name>
</gene>
<keyword evidence="2" id="KW-0812">Transmembrane</keyword>
<evidence type="ECO:0000313" key="3">
    <source>
        <dbReference type="EMBL" id="KPL90589.1"/>
    </source>
</evidence>
<dbReference type="OrthoDB" id="6168970at2"/>
<feature type="region of interest" description="Disordered" evidence="1">
    <location>
        <begin position="1"/>
        <end position="25"/>
    </location>
</feature>
<dbReference type="Proteomes" id="UP000050277">
    <property type="component" value="Unassembled WGS sequence"/>
</dbReference>
<keyword evidence="2" id="KW-1133">Transmembrane helix</keyword>
<evidence type="ECO:0000256" key="1">
    <source>
        <dbReference type="SAM" id="MobiDB-lite"/>
    </source>
</evidence>
<keyword evidence="2" id="KW-0472">Membrane</keyword>
<proteinExistence type="predicted"/>